<feature type="transmembrane region" description="Helical" evidence="5">
    <location>
        <begin position="90"/>
        <end position="111"/>
    </location>
</feature>
<dbReference type="GO" id="GO:0005801">
    <property type="term" value="C:cis-Golgi network"/>
    <property type="evidence" value="ECO:0000318"/>
    <property type="project" value="GO_Central"/>
</dbReference>
<feature type="transmembrane region" description="Helical" evidence="5">
    <location>
        <begin position="154"/>
        <end position="171"/>
    </location>
</feature>
<dbReference type="GO" id="GO:0005794">
    <property type="term" value="C:Golgi apparatus"/>
    <property type="evidence" value="ECO:0000318"/>
    <property type="project" value="GO_Central"/>
</dbReference>
<dbReference type="InParanoid" id="H9GK90"/>
<dbReference type="STRING" id="28377.ENSACAP00000013505"/>
<dbReference type="PANTHER" id="PTHR11132">
    <property type="entry name" value="SOLUTE CARRIER FAMILY 35"/>
    <property type="match status" value="1"/>
</dbReference>
<keyword evidence="9" id="KW-1185">Reference proteome</keyword>
<evidence type="ECO:0000259" key="7">
    <source>
        <dbReference type="Pfam" id="PF03151"/>
    </source>
</evidence>
<dbReference type="GeneTree" id="ENSGT00510000048078"/>
<dbReference type="Bgee" id="ENSACAG00000013762">
    <property type="expression patterns" value="Expressed in kidney and 11 other cell types or tissues"/>
</dbReference>
<evidence type="ECO:0000313" key="9">
    <source>
        <dbReference type="Proteomes" id="UP000001646"/>
    </source>
</evidence>
<accession>H9GK90</accession>
<dbReference type="InterPro" id="IPR050186">
    <property type="entry name" value="TPT_transporter"/>
</dbReference>
<dbReference type="HOGENOM" id="CLU_022332_1_3_1"/>
<keyword evidence="4 5" id="KW-0472">Membrane</keyword>
<keyword evidence="6" id="KW-0732">Signal</keyword>
<dbReference type="eggNOG" id="KOG1443">
    <property type="taxonomic scope" value="Eukaryota"/>
</dbReference>
<evidence type="ECO:0000256" key="1">
    <source>
        <dbReference type="ARBA" id="ARBA00004141"/>
    </source>
</evidence>
<keyword evidence="3 5" id="KW-1133">Transmembrane helix</keyword>
<dbReference type="Ensembl" id="ENSACAT00000013783.4">
    <property type="protein sequence ID" value="ENSACAP00000013505.4"/>
    <property type="gene ID" value="ENSACAG00000013762.4"/>
</dbReference>
<dbReference type="AlphaFoldDB" id="H9GK90"/>
<feature type="transmembrane region" description="Helical" evidence="5">
    <location>
        <begin position="191"/>
        <end position="210"/>
    </location>
</feature>
<dbReference type="Pfam" id="PF03151">
    <property type="entry name" value="TPT"/>
    <property type="match status" value="1"/>
</dbReference>
<dbReference type="InterPro" id="IPR004853">
    <property type="entry name" value="Sugar_P_trans_dom"/>
</dbReference>
<name>H9GK90_ANOCA</name>
<proteinExistence type="predicted"/>
<evidence type="ECO:0000256" key="3">
    <source>
        <dbReference type="ARBA" id="ARBA00022989"/>
    </source>
</evidence>
<protein>
    <recommendedName>
        <fullName evidence="7">Sugar phosphate transporter domain-containing protein</fullName>
    </recommendedName>
</protein>
<sequence length="308" mass="33655">MGSGLSLRWMRRWLLRPILDPHVLLALAMQCNGLTRRCFGPSHPPQWSLGFQRRCLGCGHATQWDPGHHRGSSPPPPLMSLSSFAPGQRLAQVLVVLLIAGGLFLFTYKAVQFNGEGFALVLAASFLGGIRWTLTQMLLQKEELGLQNPIDTMFHLQPAMFLGLFPLFAAFEGLPLSTSEKLFRFHDEGLLLSLLAKLALGGVLAFGLGFSEFLLVSKTSSLALSISGIFKEVCVLLLATHLMGDHLSLLNWLGFVVCLLGISLHVVLRALGTKGQKGPKPPKEPDLELLLLRHQDGEEAAGEAPLQR</sequence>
<reference evidence="8" key="2">
    <citation type="submission" date="2025-08" db="UniProtKB">
        <authorList>
            <consortium name="Ensembl"/>
        </authorList>
    </citation>
    <scope>IDENTIFICATION</scope>
</reference>
<dbReference type="Proteomes" id="UP000001646">
    <property type="component" value="Unplaced"/>
</dbReference>
<evidence type="ECO:0000256" key="5">
    <source>
        <dbReference type="SAM" id="Phobius"/>
    </source>
</evidence>
<dbReference type="GO" id="GO:0015297">
    <property type="term" value="F:antiporter activity"/>
    <property type="evidence" value="ECO:0000318"/>
    <property type="project" value="GO_Central"/>
</dbReference>
<feature type="transmembrane region" description="Helical" evidence="5">
    <location>
        <begin position="249"/>
        <end position="271"/>
    </location>
</feature>
<evidence type="ECO:0000256" key="6">
    <source>
        <dbReference type="SAM" id="SignalP"/>
    </source>
</evidence>
<evidence type="ECO:0000313" key="8">
    <source>
        <dbReference type="Ensembl" id="ENSACAP00000013505.4"/>
    </source>
</evidence>
<dbReference type="GO" id="GO:0016020">
    <property type="term" value="C:membrane"/>
    <property type="evidence" value="ECO:0007669"/>
    <property type="project" value="UniProtKB-SubCell"/>
</dbReference>
<comment type="subcellular location">
    <subcellularLocation>
        <location evidence="1">Membrane</location>
        <topology evidence="1">Multi-pass membrane protein</topology>
    </subcellularLocation>
</comment>
<organism evidence="8 9">
    <name type="scientific">Anolis carolinensis</name>
    <name type="common">Green anole</name>
    <name type="synonym">American chameleon</name>
    <dbReference type="NCBI Taxonomy" id="28377"/>
    <lineage>
        <taxon>Eukaryota</taxon>
        <taxon>Metazoa</taxon>
        <taxon>Chordata</taxon>
        <taxon>Craniata</taxon>
        <taxon>Vertebrata</taxon>
        <taxon>Euteleostomi</taxon>
        <taxon>Lepidosauria</taxon>
        <taxon>Squamata</taxon>
        <taxon>Bifurcata</taxon>
        <taxon>Unidentata</taxon>
        <taxon>Episquamata</taxon>
        <taxon>Toxicofera</taxon>
        <taxon>Iguania</taxon>
        <taxon>Dactyloidae</taxon>
        <taxon>Anolis</taxon>
    </lineage>
</organism>
<reference evidence="8" key="1">
    <citation type="submission" date="2009-12" db="EMBL/GenBank/DDBJ databases">
        <title>The Genome Sequence of Anolis carolinensis (Green Anole Lizard).</title>
        <authorList>
            <consortium name="The Genome Sequencing Platform"/>
            <person name="Di Palma F."/>
            <person name="Alfoldi J."/>
            <person name="Heiman D."/>
            <person name="Young S."/>
            <person name="Grabherr M."/>
            <person name="Johnson J."/>
            <person name="Lander E.S."/>
            <person name="Lindblad-Toh K."/>
        </authorList>
    </citation>
    <scope>NUCLEOTIDE SEQUENCE [LARGE SCALE GENOMIC DNA]</scope>
    <source>
        <strain evidence="8">JBL SC #1</strain>
    </source>
</reference>
<dbReference type="GO" id="GO:0005793">
    <property type="term" value="C:endoplasmic reticulum-Golgi intermediate compartment"/>
    <property type="evidence" value="ECO:0000318"/>
    <property type="project" value="GO_Central"/>
</dbReference>
<evidence type="ECO:0000256" key="4">
    <source>
        <dbReference type="ARBA" id="ARBA00023136"/>
    </source>
</evidence>
<feature type="domain" description="Sugar phosphate transporter" evidence="7">
    <location>
        <begin position="89"/>
        <end position="264"/>
    </location>
</feature>
<reference evidence="8" key="3">
    <citation type="submission" date="2025-09" db="UniProtKB">
        <authorList>
            <consortium name="Ensembl"/>
        </authorList>
    </citation>
    <scope>IDENTIFICATION</scope>
</reference>
<feature type="chain" id="PRO_5045192096" description="Sugar phosphate transporter domain-containing protein" evidence="6">
    <location>
        <begin position="29"/>
        <end position="308"/>
    </location>
</feature>
<dbReference type="GO" id="GO:0015786">
    <property type="term" value="P:UDP-glucose transmembrane transport"/>
    <property type="evidence" value="ECO:0000318"/>
    <property type="project" value="GO_Central"/>
</dbReference>
<keyword evidence="2 5" id="KW-0812">Transmembrane</keyword>
<feature type="signal peptide" evidence="6">
    <location>
        <begin position="1"/>
        <end position="28"/>
    </location>
</feature>
<evidence type="ECO:0000256" key="2">
    <source>
        <dbReference type="ARBA" id="ARBA00022692"/>
    </source>
</evidence>
<feature type="transmembrane region" description="Helical" evidence="5">
    <location>
        <begin position="117"/>
        <end position="134"/>
    </location>
</feature>